<evidence type="ECO:0000313" key="4">
    <source>
        <dbReference type="Proteomes" id="UP000178401"/>
    </source>
</evidence>
<comment type="caution">
    <text evidence="3">The sequence shown here is derived from an EMBL/GenBank/DDBJ whole genome shotgun (WGS) entry which is preliminary data.</text>
</comment>
<feature type="compositionally biased region" description="Basic and acidic residues" evidence="1">
    <location>
        <begin position="1012"/>
        <end position="1030"/>
    </location>
</feature>
<feature type="region of interest" description="Disordered" evidence="1">
    <location>
        <begin position="1784"/>
        <end position="1821"/>
    </location>
</feature>
<evidence type="ECO:0000259" key="2">
    <source>
        <dbReference type="Pfam" id="PF14349"/>
    </source>
</evidence>
<dbReference type="Pfam" id="PF14349">
    <property type="entry name" value="SprA_N"/>
    <property type="match status" value="2"/>
</dbReference>
<dbReference type="NCBIfam" id="TIGR04189">
    <property type="entry name" value="surface_SprA"/>
    <property type="match status" value="1"/>
</dbReference>
<proteinExistence type="predicted"/>
<dbReference type="EMBL" id="MGFY01000008">
    <property type="protein sequence ID" value="OGM17103.1"/>
    <property type="molecule type" value="Genomic_DNA"/>
</dbReference>
<accession>A0A1F7XQ31</accession>
<dbReference type="InterPro" id="IPR025684">
    <property type="entry name" value="SprA_N_dom"/>
</dbReference>
<dbReference type="Proteomes" id="UP000178401">
    <property type="component" value="Unassembled WGS sequence"/>
</dbReference>
<gene>
    <name evidence="3" type="ORF">A2V55_03115</name>
</gene>
<feature type="non-terminal residue" evidence="3">
    <location>
        <position position="2218"/>
    </location>
</feature>
<evidence type="ECO:0000313" key="3">
    <source>
        <dbReference type="EMBL" id="OGM17103.1"/>
    </source>
</evidence>
<sequence>MLQLSTTQKNNFPSPATNSTNYLSENSLKGTPIDLTYFTDDTTEVKDEIEGKLKDTLNGKIVRTDTTKIISDSLLSLVDTVKVDSAALDSTARIKYFKYHREDKPYVELKRKKTSKFFAYPDQKFLARSIRIDSTGQYVEIIEKVAGQQTKIILRMTIDDYVQMRLGLREREIWESIGYAYELKETKKELGELIKDITNLEIPLPSVGVLSIFGEPKISLRIGGAVDIHGAWRNETTEGVTASRLGNTRNEPDFKQQVQINVSGTIGDKLNIVADWNTERTFEYENQLKIKYTGYEDEIVQSVEAGNVSLQTSPLVGGSEALFGVKANFKVGPLSLTTIASQKKGEVKEVSVSGGTTSQTFEKRGYDYSTNHYFVDTIYASQNTDLNLFQRYYDNATPEIDTRFLIKDIEVWKSIQTIGKDPAKERLANAYINLPQILSNEKYDSTNRLAITPKPGESETGRFRLLTKGDDYNLNEYTGFLTFNTQINNDDIIAVAYRVENGPGAQDDGYYGEFISSAATDSQRLILKLIKPANLQPGGNFAQAWKLQLKNIYPVGGRNIKKEGFEFQVKYEVSGQDPVVELPGGQGNVRLLNAFGFDNYDAADQANPDNVFDWRTNLTIIPQTGEIIFPVLEPFGRNIPTDLQNGDSLKFQLVYDTTKTFAQQQKVKDKWILTGKYSGEASSIYQLGFNVVENSVRVRLSGRELTPGIDYIVDYNIGQLTIRNDAALVPGADLKITYEQNDLFQLASKTLLGARGIFDFSQKTKLGFSVLNLNQQTLSDKVRIGEEPLSNTIYGLDFSTSGDLPFLTKLLDKVISTKQMSSFTLQGEFAYISPDPNTKKSTIVSDNGSSIAYIDDFEGAKRIIPVGVSYTAWKELSPPRELPTLPAFSDQELMNFKAKSFWYTATPSDVRVQDIWGSRKRVSKQEDNVTVMDYVFLPDTQGTYNYTPSLQDRNKNWGGIMKLLSSTASNLVEENVEFIEFWLKVENAPINSKVYIDIGRISEDVIPNRTLDTEDKDGNDAIDVDGKEDTGIDGLTDDQERVNFNSTDSDPSGDNFTFTQTASIKSIFDYYSINGTQGNAILSDIGRLPDTEDLNRNGNINLINSFFRYEIPLDTSASTNKFISGGGDNAGWYLYRIPLKDTLTKVGDPSFTTVEAIRFFVTGVDQAVHLRFAEFNLVGSQWQKVLPQDTVLSVSVISYEDNPDYEIPPGVNQERDRTKPDEQVFRNEQSLNLILQNLPDGESREAVRYMYRPLDVFNYKEMKLFIHGDNNPGPTSVSSLDENYNAEVYFRFGTDSNNYYEYRQPVRPGWNEINILFSELTSIKQGRDSISQRVKIPVPGLPGHFYLVKGIPTLTQVKFLMVGIYNTTNPNSIGSISGEVWVNELRVIGAEDTPGWAYSMSTSIKMADLLSVNFNMSRTDPYFHRLADRFGSRVESKNWAASADLDILKLLPINLPESNLRINYSHSESIGKPLYLPGTDVKVDEAAQQLRNIRNDSAKTTTKTPEQLISESQTVNVSDSWSLSNIKLKIPTKLWFIRDSFNSVTMGFNYNKTFSRSPTVLNNKSWIWNANLSYGLNLSPDYFIYPANIPIIGSIISLLVDYRNTKIYFTPQNFSLNLTARRNRNVNLSRPQNNIDAKEIISRDFTTSRGFNLAWKITEGGLLNLSTNYNVNISSSLAFIETDQFGQQRSESEIWREIFSGKFFGKDYQYQQSVDFRTSPRLPSLWDINKFFTVSAGYSASYSWSNDFRQEVLGRGAGFGSKVNATLTLKLKSLMQPLFQETPDEKVTPPIQTQTQTNRTRGRERIVGEETKNEQSPDTTNKIKADSLQTILSDSSMVGDSLIDGTPKKSIIVNALKFLKTFTKVLLFDYETINFSFSSDNNVSKSGIAGKGTGFYNFWGIMFNAGNGPSRGFMLGLNDDVGPRAPDGNLQDVFSQKNSFDFKTSRPLWEGAKIDLNWRVGWSINRSTNLRSDATGTTTITNITSSGTIDRSFLSFPPSLFLSVFKSGIKHVNELYNPDSPNPRENLSAAFVQGFESFPIFSKLGFLKDFVKYVPRPNWRISWDGLETFFLFKSFAKRVSLTHEYKSGYTEGWKLTPDGNKEILTQRIDYAFAPLAGFNFTFGDLWGGSLISSFKYSTRTSFDLGNSTRNITETFSKDIGITAGYSKSGFELPLFGISLKNDIEFTFSYSSTKNSTVIYDMTDFIEDGTPKDGTIRTT</sequence>
<name>A0A1F7XQ31_9BACT</name>
<feature type="compositionally biased region" description="Basic and acidic residues" evidence="1">
    <location>
        <begin position="1801"/>
        <end position="1821"/>
    </location>
</feature>
<dbReference type="InterPro" id="IPR026377">
    <property type="entry name" value="Cell_surface_SprA"/>
</dbReference>
<protein>
    <submittedName>
        <fullName evidence="3">Cell surface protein SprA</fullName>
    </submittedName>
</protein>
<feature type="domain" description="Gliding motility protein SprA N-terminal" evidence="2">
    <location>
        <begin position="1044"/>
        <end position="1478"/>
    </location>
</feature>
<feature type="region of interest" description="Disordered" evidence="1">
    <location>
        <begin position="1012"/>
        <end position="1032"/>
    </location>
</feature>
<feature type="region of interest" description="Disordered" evidence="1">
    <location>
        <begin position="1"/>
        <end position="25"/>
    </location>
</feature>
<feature type="domain" description="Gliding motility protein SprA N-terminal" evidence="2">
    <location>
        <begin position="253"/>
        <end position="452"/>
    </location>
</feature>
<organism evidence="3 4">
    <name type="scientific">Candidatus Woesebacteria bacterium RBG_19FT_COMBO_37_29</name>
    <dbReference type="NCBI Taxonomy" id="1802486"/>
    <lineage>
        <taxon>Bacteria</taxon>
        <taxon>Candidatus Woeseibacteriota</taxon>
    </lineage>
</organism>
<evidence type="ECO:0000256" key="1">
    <source>
        <dbReference type="SAM" id="MobiDB-lite"/>
    </source>
</evidence>
<reference evidence="3 4" key="1">
    <citation type="journal article" date="2016" name="Nat. Commun.">
        <title>Thousands of microbial genomes shed light on interconnected biogeochemical processes in an aquifer system.</title>
        <authorList>
            <person name="Anantharaman K."/>
            <person name="Brown C.T."/>
            <person name="Hug L.A."/>
            <person name="Sharon I."/>
            <person name="Castelle C.J."/>
            <person name="Probst A.J."/>
            <person name="Thomas B.C."/>
            <person name="Singh A."/>
            <person name="Wilkins M.J."/>
            <person name="Karaoz U."/>
            <person name="Brodie E.L."/>
            <person name="Williams K.H."/>
            <person name="Hubbard S.S."/>
            <person name="Banfield J.F."/>
        </authorList>
    </citation>
    <scope>NUCLEOTIDE SEQUENCE [LARGE SCALE GENOMIC DNA]</scope>
</reference>